<sequence>MAAHNLVDRRRAHRRDNQTVGPHKPMPVEPHKGYRMVLSRWALELELLLKSASKSDVVYDFLQRKLSGAEQRLGTFGYPSLVFGSTQTTAYGFSLPRTNFVYPTSPTPCPPSSMGPSGGLIATAGGNFVIGILG</sequence>
<evidence type="ECO:0000313" key="2">
    <source>
        <dbReference type="EMBL" id="KAL2535862.1"/>
    </source>
</evidence>
<dbReference type="Proteomes" id="UP001604277">
    <property type="component" value="Unassembled WGS sequence"/>
</dbReference>
<keyword evidence="3" id="KW-1185">Reference proteome</keyword>
<reference evidence="3" key="1">
    <citation type="submission" date="2024-07" db="EMBL/GenBank/DDBJ databases">
        <title>Two chromosome-level genome assemblies of Korean endemic species Abeliophyllum distichum and Forsythia ovata (Oleaceae).</title>
        <authorList>
            <person name="Jang H."/>
        </authorList>
    </citation>
    <scope>NUCLEOTIDE SEQUENCE [LARGE SCALE GENOMIC DNA]</scope>
</reference>
<accession>A0ABD1VEV8</accession>
<gene>
    <name evidence="2" type="ORF">Fot_17253</name>
</gene>
<protein>
    <submittedName>
        <fullName evidence="2">Uncharacterized protein</fullName>
    </submittedName>
</protein>
<comment type="caution">
    <text evidence="2">The sequence shown here is derived from an EMBL/GenBank/DDBJ whole genome shotgun (WGS) entry which is preliminary data.</text>
</comment>
<proteinExistence type="predicted"/>
<evidence type="ECO:0000256" key="1">
    <source>
        <dbReference type="SAM" id="MobiDB-lite"/>
    </source>
</evidence>
<evidence type="ECO:0000313" key="3">
    <source>
        <dbReference type="Proteomes" id="UP001604277"/>
    </source>
</evidence>
<feature type="region of interest" description="Disordered" evidence="1">
    <location>
        <begin position="1"/>
        <end position="28"/>
    </location>
</feature>
<name>A0ABD1VEV8_9LAMI</name>
<dbReference type="EMBL" id="JBFOLJ010000005">
    <property type="protein sequence ID" value="KAL2535862.1"/>
    <property type="molecule type" value="Genomic_DNA"/>
</dbReference>
<dbReference type="AlphaFoldDB" id="A0ABD1VEV8"/>
<organism evidence="2 3">
    <name type="scientific">Forsythia ovata</name>
    <dbReference type="NCBI Taxonomy" id="205694"/>
    <lineage>
        <taxon>Eukaryota</taxon>
        <taxon>Viridiplantae</taxon>
        <taxon>Streptophyta</taxon>
        <taxon>Embryophyta</taxon>
        <taxon>Tracheophyta</taxon>
        <taxon>Spermatophyta</taxon>
        <taxon>Magnoliopsida</taxon>
        <taxon>eudicotyledons</taxon>
        <taxon>Gunneridae</taxon>
        <taxon>Pentapetalae</taxon>
        <taxon>asterids</taxon>
        <taxon>lamiids</taxon>
        <taxon>Lamiales</taxon>
        <taxon>Oleaceae</taxon>
        <taxon>Forsythieae</taxon>
        <taxon>Forsythia</taxon>
    </lineage>
</organism>